<dbReference type="InterPro" id="IPR005495">
    <property type="entry name" value="LptG/LptF_permease"/>
</dbReference>
<comment type="function">
    <text evidence="1">Part of the ABC transporter complex LptBFG involved in the translocation of lipopolysaccharide (LPS) from the inner membrane to the outer membrane.</text>
</comment>
<evidence type="ECO:0000256" key="9">
    <source>
        <dbReference type="ARBA" id="ARBA00022989"/>
    </source>
</evidence>
<evidence type="ECO:0000256" key="7">
    <source>
        <dbReference type="ARBA" id="ARBA00022519"/>
    </source>
</evidence>
<dbReference type="GO" id="GO:0055085">
    <property type="term" value="P:transmembrane transport"/>
    <property type="evidence" value="ECO:0007669"/>
    <property type="project" value="InterPro"/>
</dbReference>
<dbReference type="EMBL" id="SOQX01000003">
    <property type="protein sequence ID" value="TDY01643.1"/>
    <property type="molecule type" value="Genomic_DNA"/>
</dbReference>
<dbReference type="RefSeq" id="WP_166668803.1">
    <property type="nucleotide sequence ID" value="NZ_SOQX01000003.1"/>
</dbReference>
<keyword evidence="6" id="KW-1003">Cell membrane</keyword>
<feature type="transmembrane region" description="Helical" evidence="12">
    <location>
        <begin position="266"/>
        <end position="287"/>
    </location>
</feature>
<feature type="transmembrane region" description="Helical" evidence="12">
    <location>
        <begin position="52"/>
        <end position="76"/>
    </location>
</feature>
<evidence type="ECO:0000256" key="1">
    <source>
        <dbReference type="ARBA" id="ARBA00002265"/>
    </source>
</evidence>
<evidence type="ECO:0000313" key="13">
    <source>
        <dbReference type="EMBL" id="TDY01643.1"/>
    </source>
</evidence>
<gene>
    <name evidence="13" type="ORF">EDC23_1532</name>
</gene>
<keyword evidence="14" id="KW-1185">Reference proteome</keyword>
<dbReference type="NCBIfam" id="TIGR04407">
    <property type="entry name" value="LptF_YjgP"/>
    <property type="match status" value="1"/>
</dbReference>
<dbReference type="InterPro" id="IPR030922">
    <property type="entry name" value="LptF"/>
</dbReference>
<proteinExistence type="inferred from homology"/>
<keyword evidence="7" id="KW-0997">Cell inner membrane</keyword>
<keyword evidence="9 12" id="KW-1133">Transmembrane helix</keyword>
<protein>
    <recommendedName>
        <fullName evidence="4">Lipopolysaccharide export system permease protein LptF</fullName>
    </recommendedName>
</protein>
<feature type="transmembrane region" description="Helical" evidence="12">
    <location>
        <begin position="325"/>
        <end position="347"/>
    </location>
</feature>
<comment type="subunit">
    <text evidence="11">Component of the lipopolysaccharide transport and assembly complex. The LptBFG transporter is composed of two ATP-binding proteins (LptB) and two transmembrane proteins (LptF and LptG).</text>
</comment>
<comment type="subcellular location">
    <subcellularLocation>
        <location evidence="2">Cell inner membrane</location>
        <topology evidence="2">Multi-pass membrane protein</topology>
    </subcellularLocation>
</comment>
<dbReference type="GO" id="GO:0015920">
    <property type="term" value="P:lipopolysaccharide transport"/>
    <property type="evidence" value="ECO:0007669"/>
    <property type="project" value="TreeGrafter"/>
</dbReference>
<feature type="transmembrane region" description="Helical" evidence="12">
    <location>
        <begin position="299"/>
        <end position="319"/>
    </location>
</feature>
<name>A0A4R8IW84_9GAMM</name>
<comment type="caution">
    <text evidence="13">The sequence shown here is derived from an EMBL/GenBank/DDBJ whole genome shotgun (WGS) entry which is preliminary data.</text>
</comment>
<dbReference type="PANTHER" id="PTHR33529">
    <property type="entry name" value="SLR0882 PROTEIN-RELATED"/>
    <property type="match status" value="1"/>
</dbReference>
<feature type="transmembrane region" description="Helical" evidence="12">
    <location>
        <begin position="97"/>
        <end position="116"/>
    </location>
</feature>
<keyword evidence="10 12" id="KW-0472">Membrane</keyword>
<comment type="similarity">
    <text evidence="3">Belongs to the LptF/LptG family.</text>
</comment>
<evidence type="ECO:0000256" key="2">
    <source>
        <dbReference type="ARBA" id="ARBA00004429"/>
    </source>
</evidence>
<reference evidence="13 14" key="1">
    <citation type="submission" date="2019-03" db="EMBL/GenBank/DDBJ databases">
        <title>Genomic Encyclopedia of Type Strains, Phase IV (KMG-IV): sequencing the most valuable type-strain genomes for metagenomic binning, comparative biology and taxonomic classification.</title>
        <authorList>
            <person name="Goeker M."/>
        </authorList>
    </citation>
    <scope>NUCLEOTIDE SEQUENCE [LARGE SCALE GENOMIC DNA]</scope>
    <source>
        <strain evidence="13 14">DSM 16326</strain>
    </source>
</reference>
<evidence type="ECO:0000256" key="8">
    <source>
        <dbReference type="ARBA" id="ARBA00022692"/>
    </source>
</evidence>
<keyword evidence="5" id="KW-0813">Transport</keyword>
<evidence type="ECO:0000256" key="5">
    <source>
        <dbReference type="ARBA" id="ARBA00022448"/>
    </source>
</evidence>
<evidence type="ECO:0000256" key="4">
    <source>
        <dbReference type="ARBA" id="ARBA00014213"/>
    </source>
</evidence>
<dbReference type="Proteomes" id="UP000294914">
    <property type="component" value="Unassembled WGS sequence"/>
</dbReference>
<dbReference type="GO" id="GO:0043190">
    <property type="term" value="C:ATP-binding cassette (ABC) transporter complex"/>
    <property type="evidence" value="ECO:0007669"/>
    <property type="project" value="InterPro"/>
</dbReference>
<evidence type="ECO:0000256" key="10">
    <source>
        <dbReference type="ARBA" id="ARBA00023136"/>
    </source>
</evidence>
<evidence type="ECO:0000256" key="12">
    <source>
        <dbReference type="SAM" id="Phobius"/>
    </source>
</evidence>
<evidence type="ECO:0000256" key="6">
    <source>
        <dbReference type="ARBA" id="ARBA00022475"/>
    </source>
</evidence>
<keyword evidence="8 12" id="KW-0812">Transmembrane</keyword>
<accession>A0A4R8IW84</accession>
<organism evidence="13 14">
    <name type="scientific">Thiohalophilus thiocyanatoxydans</name>
    <dbReference type="NCBI Taxonomy" id="381308"/>
    <lineage>
        <taxon>Bacteria</taxon>
        <taxon>Pseudomonadati</taxon>
        <taxon>Pseudomonadota</taxon>
        <taxon>Gammaproteobacteria</taxon>
        <taxon>Thiohalomonadales</taxon>
        <taxon>Thiohalophilaceae</taxon>
        <taxon>Thiohalophilus</taxon>
    </lineage>
</organism>
<dbReference type="PANTHER" id="PTHR33529:SF7">
    <property type="entry name" value="LIPOPOLYSACCHARIDE EXPORT SYSTEM PERMEASE PROTEIN LPTF"/>
    <property type="match status" value="1"/>
</dbReference>
<evidence type="ECO:0000313" key="14">
    <source>
        <dbReference type="Proteomes" id="UP000294914"/>
    </source>
</evidence>
<evidence type="ECO:0000256" key="3">
    <source>
        <dbReference type="ARBA" id="ARBA00007725"/>
    </source>
</evidence>
<sequence length="363" mass="40823">MIIARYLVKEVFLTFLAVALVLLLIALSAQLVGLFDDVARGSLQVDMVLQIFGVRILSLLVFILPLALYLAIILALGRLYRDSEMAAINACGIGTGYILRAVLGLALVVAVLQGVLSLQLSPWAEHQVQRLTAVAQARGDIQGISPGRFQEMSEGSGVLYVEEVNREQNRMHNVFVQQQREGGQSIIRARSGHQMTEEENGDRFMVLESGYRYEGEPGQDDYTVVEFEKHGIRIQEKEPEITSRKHKAIPTIELWKEDKRGYTAELQWRISSALMCLILAFVAVPLSVTSHRQNRYGKLAIAIVLYMVLTNLLTVSRNWLSDEKISPWVGLWWVHGAVLLLAVILLLRQSGIRHWWHKGATSR</sequence>
<dbReference type="Pfam" id="PF03739">
    <property type="entry name" value="LptF_LptG"/>
    <property type="match status" value="1"/>
</dbReference>
<dbReference type="AlphaFoldDB" id="A0A4R8IW84"/>
<evidence type="ECO:0000256" key="11">
    <source>
        <dbReference type="ARBA" id="ARBA00026081"/>
    </source>
</evidence>